<accession>A0A8B4I5B9</accession>
<proteinExistence type="predicted"/>
<dbReference type="InterPro" id="IPR038713">
    <property type="entry name" value="Terminase_Gp1_N_sf"/>
</dbReference>
<name>A0A8B4I5B9_PSEFL</name>
<organism evidence="1 2">
    <name type="scientific">Pseudomonas fluorescens</name>
    <dbReference type="NCBI Taxonomy" id="294"/>
    <lineage>
        <taxon>Bacteria</taxon>
        <taxon>Pseudomonadati</taxon>
        <taxon>Pseudomonadota</taxon>
        <taxon>Gammaproteobacteria</taxon>
        <taxon>Pseudomonadales</taxon>
        <taxon>Pseudomonadaceae</taxon>
        <taxon>Pseudomonas</taxon>
    </lineage>
</organism>
<dbReference type="RefSeq" id="WP_053254968.1">
    <property type="nucleotide sequence ID" value="NZ_CBCRXZ010000015.1"/>
</dbReference>
<dbReference type="Proteomes" id="UP000248640">
    <property type="component" value="Chromosome 1"/>
</dbReference>
<gene>
    <name evidence="1" type="ORF">NCTC10038_01723</name>
</gene>
<dbReference type="InterPro" id="IPR005335">
    <property type="entry name" value="Terminase_ssu"/>
</dbReference>
<sequence length="149" mass="16461">MERKRKRHFSDKMEKFCLAYVETANAAESYRIAYNTENMATATIGREGYNTLQKPQVQARLEELRKKVMERHEITVDTLLAELEEARKAALGAETPQTSAAVSATMGKAKLLGLDKKIVELTGKNGTPIQTNSTVTVDQKALSSVLGCL</sequence>
<reference evidence="1 2" key="1">
    <citation type="submission" date="2018-06" db="EMBL/GenBank/DDBJ databases">
        <authorList>
            <consortium name="Pathogen Informatics"/>
            <person name="Doyle S."/>
        </authorList>
    </citation>
    <scope>NUCLEOTIDE SEQUENCE [LARGE SCALE GENOMIC DNA]</scope>
    <source>
        <strain evidence="1 2">NCTC10038</strain>
    </source>
</reference>
<evidence type="ECO:0000313" key="2">
    <source>
        <dbReference type="Proteomes" id="UP000248640"/>
    </source>
</evidence>
<dbReference type="GeneID" id="61637689"/>
<dbReference type="AlphaFoldDB" id="A0A8B4I5B9"/>
<dbReference type="Pfam" id="PF03592">
    <property type="entry name" value="Terminase_2"/>
    <property type="match status" value="1"/>
</dbReference>
<evidence type="ECO:0000313" key="1">
    <source>
        <dbReference type="EMBL" id="SQF90326.1"/>
    </source>
</evidence>
<protein>
    <submittedName>
        <fullName evidence="1">Bacteriophage terminase small subunit</fullName>
    </submittedName>
</protein>
<dbReference type="Gene3D" id="1.10.10.1400">
    <property type="entry name" value="Terminase, small subunit, N-terminal DNA-binding domain, HTH motif"/>
    <property type="match status" value="1"/>
</dbReference>
<dbReference type="EMBL" id="LS483372">
    <property type="protein sequence ID" value="SQF90326.1"/>
    <property type="molecule type" value="Genomic_DNA"/>
</dbReference>
<dbReference type="GO" id="GO:0051276">
    <property type="term" value="P:chromosome organization"/>
    <property type="evidence" value="ECO:0007669"/>
    <property type="project" value="InterPro"/>
</dbReference>